<keyword evidence="3" id="KW-1185">Reference proteome</keyword>
<dbReference type="EMBL" id="BAABLD010000008">
    <property type="protein sequence ID" value="GAA5164114.1"/>
    <property type="molecule type" value="Genomic_DNA"/>
</dbReference>
<accession>A0ABP9QM17</accession>
<dbReference type="Proteomes" id="UP001500547">
    <property type="component" value="Unassembled WGS sequence"/>
</dbReference>
<feature type="chain" id="PRO_5045631959" evidence="1">
    <location>
        <begin position="24"/>
        <end position="777"/>
    </location>
</feature>
<reference evidence="3" key="1">
    <citation type="journal article" date="2019" name="Int. J. Syst. Evol. Microbiol.">
        <title>The Global Catalogue of Microorganisms (GCM) 10K type strain sequencing project: providing services to taxonomists for standard genome sequencing and annotation.</title>
        <authorList>
            <consortium name="The Broad Institute Genomics Platform"/>
            <consortium name="The Broad Institute Genome Sequencing Center for Infectious Disease"/>
            <person name="Wu L."/>
            <person name="Ma J."/>
        </authorList>
    </citation>
    <scope>NUCLEOTIDE SEQUENCE [LARGE SCALE GENOMIC DNA]</scope>
    <source>
        <strain evidence="3">JCM 18715</strain>
    </source>
</reference>
<feature type="signal peptide" evidence="1">
    <location>
        <begin position="1"/>
        <end position="23"/>
    </location>
</feature>
<evidence type="ECO:0000313" key="3">
    <source>
        <dbReference type="Proteomes" id="UP001500547"/>
    </source>
</evidence>
<gene>
    <name evidence="2" type="ORF">GCM10025770_17410</name>
</gene>
<keyword evidence="1" id="KW-0732">Signal</keyword>
<dbReference type="RefSeq" id="WP_345532519.1">
    <property type="nucleotide sequence ID" value="NZ_BAABLD010000008.1"/>
</dbReference>
<evidence type="ECO:0000256" key="1">
    <source>
        <dbReference type="SAM" id="SignalP"/>
    </source>
</evidence>
<evidence type="ECO:0000313" key="2">
    <source>
        <dbReference type="EMBL" id="GAA5164114.1"/>
    </source>
</evidence>
<dbReference type="SUPFAM" id="SSF48230">
    <property type="entry name" value="Chondroitin AC/alginate lyase"/>
    <property type="match status" value="1"/>
</dbReference>
<sequence>MRICLFHVLFVLCGLMVSGMVQAAEEPLPRWQADAALRESMAASLDGRWVRFFEGDRPRLRVQSADLADYVLDAVAIGHRPERTLRVLQGLSSMIDRDATSRTYGNMHWYYGDTKLVDRNGIEFAMRRLVIAPLVFGDRLDAAQKAALTEVLSLARTGLTRHAVAISYTNIYLMKSWNLIALGEATGDEGLAQQGRTMLRDWLRHTAKTGINEFLSPGYYEVDLDNLALIANLSRDAATRKMAQDGLNYLWHDIALHWFGPGQRLGGVHSRDYDRLLNNGQSFQAKVVEAGWFAPASGKAARRSEDQSPYRYYATRLPSEAARAWLAGPFPRFISQRWGVEPEKRLAHYMGHKVGISSAEAGYTAGHDTAPLAINLGGGADVPIITFLMDGRRDYYGVNKTLEAGSGHMKALHLRPFITSVQNGPDVLFASAIKNDTANNVSLESAFTLPADAEFWLDDQPLQLFNASSAWVQDFAANGESTQIAVSERTGKPVVSLVDEDDKLGVGLSQRFAVEAGKRYRLTAALQGGDVYLYLNFYDAAQRLIGGENALRVTGGQGVAVERSNLQLAPAGAVQCKAWLYSTSTNRTRISVTDLRFEEVAESGAAQRVLGGFDFREFRAEQRAVPLGATLHVRREGVVASLRILGAWDVQGRSIAASLHNDGLSWRAMRLGVVHATGREEGVAAVAAWARVEEGLATEEAFAAYRRHIAAARSVATRDGEVLEAGLDIAPSLRLRADVMRGQRLLREGMTVVPEGAALWVDGKDLARSLLGDYLQD</sequence>
<dbReference type="InterPro" id="IPR008929">
    <property type="entry name" value="Chondroitin_lyas"/>
</dbReference>
<comment type="caution">
    <text evidence="2">The sequence shown here is derived from an EMBL/GenBank/DDBJ whole genome shotgun (WGS) entry which is preliminary data.</text>
</comment>
<name>A0ABP9QM17_9RHOO</name>
<organism evidence="2 3">
    <name type="scientific">Viridibacterium curvum</name>
    <dbReference type="NCBI Taxonomy" id="1101404"/>
    <lineage>
        <taxon>Bacteria</taxon>
        <taxon>Pseudomonadati</taxon>
        <taxon>Pseudomonadota</taxon>
        <taxon>Betaproteobacteria</taxon>
        <taxon>Rhodocyclales</taxon>
        <taxon>Rhodocyclaceae</taxon>
        <taxon>Viridibacterium</taxon>
    </lineage>
</organism>
<proteinExistence type="predicted"/>
<protein>
    <submittedName>
        <fullName evidence="2">Uncharacterized protein</fullName>
    </submittedName>
</protein>